<dbReference type="InterPro" id="IPR033650">
    <property type="entry name" value="Ribosomal_mL46_NUDIX"/>
</dbReference>
<comment type="subcellular location">
    <subcellularLocation>
        <location evidence="1">Mitochondrion</location>
    </subcellularLocation>
</comment>
<dbReference type="CDD" id="cd04661">
    <property type="entry name" value="NUDIX_MRP_L46"/>
    <property type="match status" value="1"/>
</dbReference>
<keyword evidence="5" id="KW-0496">Mitochondrion</keyword>
<evidence type="ECO:0000313" key="10">
    <source>
        <dbReference type="Proteomes" id="UP000094336"/>
    </source>
</evidence>
<dbReference type="OrthoDB" id="414075at2759"/>
<evidence type="ECO:0000256" key="5">
    <source>
        <dbReference type="ARBA" id="ARBA00023128"/>
    </source>
</evidence>
<evidence type="ECO:0000256" key="1">
    <source>
        <dbReference type="ARBA" id="ARBA00004173"/>
    </source>
</evidence>
<dbReference type="InterPro" id="IPR040008">
    <property type="entry name" value="Ribosomal_mL46"/>
</dbReference>
<organism evidence="9 10">
    <name type="scientific">Babjeviella inositovora NRRL Y-12698</name>
    <dbReference type="NCBI Taxonomy" id="984486"/>
    <lineage>
        <taxon>Eukaryota</taxon>
        <taxon>Fungi</taxon>
        <taxon>Dikarya</taxon>
        <taxon>Ascomycota</taxon>
        <taxon>Saccharomycotina</taxon>
        <taxon>Pichiomycetes</taxon>
        <taxon>Serinales incertae sedis</taxon>
        <taxon>Babjeviella</taxon>
    </lineage>
</organism>
<evidence type="ECO:0000256" key="3">
    <source>
        <dbReference type="ARBA" id="ARBA00022946"/>
    </source>
</evidence>
<dbReference type="EMBL" id="KV454430">
    <property type="protein sequence ID" value="ODQ80356.1"/>
    <property type="molecule type" value="Genomic_DNA"/>
</dbReference>
<dbReference type="GeneID" id="30148656"/>
<proteinExistence type="inferred from homology"/>
<accession>A0A1E3QRM0</accession>
<name>A0A1E3QRM0_9ASCO</name>
<dbReference type="STRING" id="984486.A0A1E3QRM0"/>
<evidence type="ECO:0000256" key="4">
    <source>
        <dbReference type="ARBA" id="ARBA00022980"/>
    </source>
</evidence>
<dbReference type="InterPro" id="IPR021757">
    <property type="entry name" value="Ribosomal_mL46_N"/>
</dbReference>
<evidence type="ECO:0000256" key="6">
    <source>
        <dbReference type="ARBA" id="ARBA00023274"/>
    </source>
</evidence>
<dbReference type="Proteomes" id="UP000094336">
    <property type="component" value="Unassembled WGS sequence"/>
</dbReference>
<dbReference type="PANTHER" id="PTHR13124:SF12">
    <property type="entry name" value="LARGE RIBOSOMAL SUBUNIT PROTEIN ML46"/>
    <property type="match status" value="1"/>
</dbReference>
<reference evidence="10" key="1">
    <citation type="submission" date="2016-05" db="EMBL/GenBank/DDBJ databases">
        <title>Comparative genomics of biotechnologically important yeasts.</title>
        <authorList>
            <consortium name="DOE Joint Genome Institute"/>
            <person name="Riley R."/>
            <person name="Haridas S."/>
            <person name="Wolfe K.H."/>
            <person name="Lopes M.R."/>
            <person name="Hittinger C.T."/>
            <person name="Goker M."/>
            <person name="Salamov A."/>
            <person name="Wisecaver J."/>
            <person name="Long T.M."/>
            <person name="Aerts A.L."/>
            <person name="Barry K."/>
            <person name="Choi C."/>
            <person name="Clum A."/>
            <person name="Coughlan A.Y."/>
            <person name="Deshpande S."/>
            <person name="Douglass A.P."/>
            <person name="Hanson S.J."/>
            <person name="Klenk H.-P."/>
            <person name="Labutti K."/>
            <person name="Lapidus A."/>
            <person name="Lindquist E."/>
            <person name="Lipzen A."/>
            <person name="Meier-Kolthoff J.P."/>
            <person name="Ohm R.A."/>
            <person name="Otillar R.P."/>
            <person name="Pangilinan J."/>
            <person name="Peng Y."/>
            <person name="Rokas A."/>
            <person name="Rosa C.A."/>
            <person name="Scheuner C."/>
            <person name="Sibirny A.A."/>
            <person name="Slot J.C."/>
            <person name="Stielow J.B."/>
            <person name="Sun H."/>
            <person name="Kurtzman C.P."/>
            <person name="Blackwell M."/>
            <person name="Grigoriev I.V."/>
            <person name="Jeffries T.W."/>
        </authorList>
    </citation>
    <scope>NUCLEOTIDE SEQUENCE [LARGE SCALE GENOMIC DNA]</scope>
    <source>
        <strain evidence="10">NRRL Y-12698</strain>
    </source>
</reference>
<comment type="similarity">
    <text evidence="2">Belongs to the mitochondrion-specific ribosomal protein mL46 family.</text>
</comment>
<sequence>MIVSRTPIITQEIPEFDQQYQTYQSELEKRLMWTFPKFFYFKKGTLAERAFRKLQRYPSAPQPGVYFPHGKPDIKFDRDRRLKQDIVLRVPDEVKVNEAGETITTSEVDDETIAAFVPNSRTTEADRTNDVLSLERKLSRTLYLLVKDQSNTKGWAFPAFPLASKQPLHINAEVGIKTLGGPNMKLWTVSNTPCQLLKFSQGQLAVESAENVTREFMIKAHILAGDFEAPGVTHAWLTKEEIKEKCDGAYFEQVAHLLAEN</sequence>
<evidence type="ECO:0000259" key="8">
    <source>
        <dbReference type="Pfam" id="PF11788"/>
    </source>
</evidence>
<evidence type="ECO:0000313" key="9">
    <source>
        <dbReference type="EMBL" id="ODQ80356.1"/>
    </source>
</evidence>
<keyword evidence="6" id="KW-0687">Ribonucleoprotein</keyword>
<dbReference type="GO" id="GO:0003735">
    <property type="term" value="F:structural constituent of ribosome"/>
    <property type="evidence" value="ECO:0007669"/>
    <property type="project" value="EnsemblFungi"/>
</dbReference>
<keyword evidence="10" id="KW-1185">Reference proteome</keyword>
<dbReference type="RefSeq" id="XP_018985684.1">
    <property type="nucleotide sequence ID" value="XM_019130803.1"/>
</dbReference>
<dbReference type="AlphaFoldDB" id="A0A1E3QRM0"/>
<keyword evidence="4" id="KW-0689">Ribosomal protein</keyword>
<protein>
    <recommendedName>
        <fullName evidence="7">Large ribosomal subunit protein mL46</fullName>
    </recommendedName>
</protein>
<dbReference type="PANTHER" id="PTHR13124">
    <property type="entry name" value="39S RIBOSOMAL PROTEIN L46, MITOCHONDRIAL PRECURSOR-RELATED"/>
    <property type="match status" value="1"/>
</dbReference>
<dbReference type="Pfam" id="PF11788">
    <property type="entry name" value="MRP-L46"/>
    <property type="match status" value="1"/>
</dbReference>
<dbReference type="GO" id="GO:0005762">
    <property type="term" value="C:mitochondrial large ribosomal subunit"/>
    <property type="evidence" value="ECO:0007669"/>
    <property type="project" value="EnsemblFungi"/>
</dbReference>
<dbReference type="Gene3D" id="3.90.79.10">
    <property type="entry name" value="Nucleoside Triphosphate Pyrophosphohydrolase"/>
    <property type="match status" value="1"/>
</dbReference>
<evidence type="ECO:0000256" key="2">
    <source>
        <dbReference type="ARBA" id="ARBA00009070"/>
    </source>
</evidence>
<keyword evidence="3" id="KW-0809">Transit peptide</keyword>
<feature type="domain" description="Large ribosomal subunit protein mL46 N-terminal" evidence="8">
    <location>
        <begin position="1"/>
        <end position="126"/>
    </location>
</feature>
<evidence type="ECO:0000256" key="7">
    <source>
        <dbReference type="ARBA" id="ARBA00035190"/>
    </source>
</evidence>
<gene>
    <name evidence="9" type="ORF">BABINDRAFT_171284</name>
</gene>